<feature type="transmembrane region" description="Helical" evidence="5">
    <location>
        <begin position="83"/>
        <end position="100"/>
    </location>
</feature>
<feature type="transmembrane region" description="Helical" evidence="5">
    <location>
        <begin position="237"/>
        <end position="260"/>
    </location>
</feature>
<dbReference type="EMBL" id="MU855496">
    <property type="protein sequence ID" value="KAK3902638.1"/>
    <property type="molecule type" value="Genomic_DNA"/>
</dbReference>
<feature type="transmembrane region" description="Helical" evidence="5">
    <location>
        <begin position="106"/>
        <end position="126"/>
    </location>
</feature>
<feature type="transmembrane region" description="Helical" evidence="5">
    <location>
        <begin position="170"/>
        <end position="188"/>
    </location>
</feature>
<comment type="subcellular location">
    <subcellularLocation>
        <location evidence="1">Membrane</location>
        <topology evidence="1">Multi-pass membrane protein</topology>
    </subcellularLocation>
</comment>
<protein>
    <submittedName>
        <fullName evidence="7">Major facilitator superfamily domain-containing protein</fullName>
    </submittedName>
</protein>
<evidence type="ECO:0000313" key="8">
    <source>
        <dbReference type="Proteomes" id="UP001303889"/>
    </source>
</evidence>
<dbReference type="PANTHER" id="PTHR23502">
    <property type="entry name" value="MAJOR FACILITATOR SUPERFAMILY"/>
    <property type="match status" value="1"/>
</dbReference>
<feature type="transmembrane region" description="Helical" evidence="5">
    <location>
        <begin position="310"/>
        <end position="330"/>
    </location>
</feature>
<evidence type="ECO:0000259" key="6">
    <source>
        <dbReference type="PROSITE" id="PS50850"/>
    </source>
</evidence>
<dbReference type="Pfam" id="PF07690">
    <property type="entry name" value="MFS_1"/>
    <property type="match status" value="1"/>
</dbReference>
<dbReference type="GO" id="GO:0016020">
    <property type="term" value="C:membrane"/>
    <property type="evidence" value="ECO:0007669"/>
    <property type="project" value="UniProtKB-SubCell"/>
</dbReference>
<keyword evidence="4 5" id="KW-0472">Membrane</keyword>
<comment type="caution">
    <text evidence="7">The sequence shown here is derived from an EMBL/GenBank/DDBJ whole genome shotgun (WGS) entry which is preliminary data.</text>
</comment>
<feature type="transmembrane region" description="Helical" evidence="5">
    <location>
        <begin position="373"/>
        <end position="392"/>
    </location>
</feature>
<evidence type="ECO:0000256" key="5">
    <source>
        <dbReference type="SAM" id="Phobius"/>
    </source>
</evidence>
<evidence type="ECO:0000256" key="4">
    <source>
        <dbReference type="ARBA" id="ARBA00023136"/>
    </source>
</evidence>
<dbReference type="PROSITE" id="PS50850">
    <property type="entry name" value="MFS"/>
    <property type="match status" value="1"/>
</dbReference>
<proteinExistence type="predicted"/>
<feature type="transmembrane region" description="Helical" evidence="5">
    <location>
        <begin position="12"/>
        <end position="37"/>
    </location>
</feature>
<dbReference type="AlphaFoldDB" id="A0AAN6MLW3"/>
<feature type="transmembrane region" description="Helical" evidence="5">
    <location>
        <begin position="280"/>
        <end position="298"/>
    </location>
</feature>
<dbReference type="InterPro" id="IPR036259">
    <property type="entry name" value="MFS_trans_sf"/>
</dbReference>
<dbReference type="SUPFAM" id="SSF103473">
    <property type="entry name" value="MFS general substrate transporter"/>
    <property type="match status" value="1"/>
</dbReference>
<feature type="transmembrane region" description="Helical" evidence="5">
    <location>
        <begin position="49"/>
        <end position="71"/>
    </location>
</feature>
<evidence type="ECO:0000313" key="7">
    <source>
        <dbReference type="EMBL" id="KAK3902638.1"/>
    </source>
</evidence>
<feature type="transmembrane region" description="Helical" evidence="5">
    <location>
        <begin position="404"/>
        <end position="426"/>
    </location>
</feature>
<name>A0AAN6MLW3_9PEZI</name>
<evidence type="ECO:0000256" key="3">
    <source>
        <dbReference type="ARBA" id="ARBA00022989"/>
    </source>
</evidence>
<keyword evidence="8" id="KW-1185">Reference proteome</keyword>
<keyword evidence="2 5" id="KW-0812">Transmembrane</keyword>
<evidence type="ECO:0000256" key="2">
    <source>
        <dbReference type="ARBA" id="ARBA00022692"/>
    </source>
</evidence>
<dbReference type="Gene3D" id="1.20.1250.20">
    <property type="entry name" value="MFS general substrate transporter like domains"/>
    <property type="match status" value="1"/>
</dbReference>
<dbReference type="InterPro" id="IPR020846">
    <property type="entry name" value="MFS_dom"/>
</dbReference>
<reference evidence="7" key="2">
    <citation type="submission" date="2023-05" db="EMBL/GenBank/DDBJ databases">
        <authorList>
            <consortium name="Lawrence Berkeley National Laboratory"/>
            <person name="Steindorff A."/>
            <person name="Hensen N."/>
            <person name="Bonometti L."/>
            <person name="Westerberg I."/>
            <person name="Brannstrom I.O."/>
            <person name="Guillou S."/>
            <person name="Cros-Aarteil S."/>
            <person name="Calhoun S."/>
            <person name="Haridas S."/>
            <person name="Kuo A."/>
            <person name="Mondo S."/>
            <person name="Pangilinan J."/>
            <person name="Riley R."/>
            <person name="Labutti K."/>
            <person name="Andreopoulos B."/>
            <person name="Lipzen A."/>
            <person name="Chen C."/>
            <person name="Yanf M."/>
            <person name="Daum C."/>
            <person name="Ng V."/>
            <person name="Clum A."/>
            <person name="Ohm R."/>
            <person name="Martin F."/>
            <person name="Silar P."/>
            <person name="Natvig D."/>
            <person name="Lalanne C."/>
            <person name="Gautier V."/>
            <person name="Ament-Velasquez S.L."/>
            <person name="Kruys A."/>
            <person name="Hutchinson M.I."/>
            <person name="Powell A.J."/>
            <person name="Barry K."/>
            <person name="Miller A.N."/>
            <person name="Grigoriev I.V."/>
            <person name="Debuchy R."/>
            <person name="Gladieux P."/>
            <person name="Thoren M.H."/>
            <person name="Johannesson H."/>
        </authorList>
    </citation>
    <scope>NUCLEOTIDE SEQUENCE</scope>
    <source>
        <strain evidence="7">CBS 103.79</strain>
    </source>
</reference>
<accession>A0AAN6MLW3</accession>
<reference evidence="7" key="1">
    <citation type="journal article" date="2023" name="Mol. Phylogenet. Evol.">
        <title>Genome-scale phylogeny and comparative genomics of the fungal order Sordariales.</title>
        <authorList>
            <person name="Hensen N."/>
            <person name="Bonometti L."/>
            <person name="Westerberg I."/>
            <person name="Brannstrom I.O."/>
            <person name="Guillou S."/>
            <person name="Cros-Aarteil S."/>
            <person name="Calhoun S."/>
            <person name="Haridas S."/>
            <person name="Kuo A."/>
            <person name="Mondo S."/>
            <person name="Pangilinan J."/>
            <person name="Riley R."/>
            <person name="LaButti K."/>
            <person name="Andreopoulos B."/>
            <person name="Lipzen A."/>
            <person name="Chen C."/>
            <person name="Yan M."/>
            <person name="Daum C."/>
            <person name="Ng V."/>
            <person name="Clum A."/>
            <person name="Steindorff A."/>
            <person name="Ohm R.A."/>
            <person name="Martin F."/>
            <person name="Silar P."/>
            <person name="Natvig D.O."/>
            <person name="Lalanne C."/>
            <person name="Gautier V."/>
            <person name="Ament-Velasquez S.L."/>
            <person name="Kruys A."/>
            <person name="Hutchinson M.I."/>
            <person name="Powell A.J."/>
            <person name="Barry K."/>
            <person name="Miller A.N."/>
            <person name="Grigoriev I.V."/>
            <person name="Debuchy R."/>
            <person name="Gladieux P."/>
            <person name="Hiltunen Thoren M."/>
            <person name="Johannesson H."/>
        </authorList>
    </citation>
    <scope>NUCLEOTIDE SEQUENCE</scope>
    <source>
        <strain evidence="7">CBS 103.79</strain>
    </source>
</reference>
<dbReference type="PANTHER" id="PTHR23502:SF157">
    <property type="entry name" value="MAJOR FACILITATOR SUPERFAMILY (MFS) PROFILE DOMAIN-CONTAINING PROTEIN-RELATED"/>
    <property type="match status" value="1"/>
</dbReference>
<dbReference type="Proteomes" id="UP001303889">
    <property type="component" value="Unassembled WGS sequence"/>
</dbReference>
<dbReference type="InterPro" id="IPR011701">
    <property type="entry name" value="MFS"/>
</dbReference>
<gene>
    <name evidence="7" type="ORF">C8A05DRAFT_33645</name>
</gene>
<dbReference type="GO" id="GO:0022857">
    <property type="term" value="F:transmembrane transporter activity"/>
    <property type="evidence" value="ECO:0007669"/>
    <property type="project" value="InterPro"/>
</dbReference>
<feature type="transmembrane region" description="Helical" evidence="5">
    <location>
        <begin position="138"/>
        <end position="158"/>
    </location>
</feature>
<sequence length="436" mass="46899">MTHSWGRKARYILFVSLMPLLVHLQAGMLAPCLPAILAEFHISPDKHALAGFFVSVYALGMGLGAMVMGAVSQVWGRKGTGDFARVAFAACTWACSIAGGGVTLVVYRFVAGVFGACVVAGAPGVLEDLFVGRRRTGVLAVYTCFQVLALGMGTFYGAAMEGKMGWRQMFWVHGFVATVLAVIVLVDLRETYGPVLLERRAARLRRDEGNELLRSRLDTRRTAGEAIHQNLRAPFRLLGNPACGGFAALAGAADGCLYVALVTMDEIMRRAFGDSIRRWFLLGFPVGCVLGLLVALVADYSSEFPSRSRFLVRLAFSTLTVVAGLLMYGWAPERDVESTASLLVNGFLGIGAGCTYIGWRIRQAATRTFVDNSPSALTVITAVKGVVAAGLVPYSMVLYGVLGLGWGSTILALSLIMVNSCVAPFLRKDEFPVWRS</sequence>
<keyword evidence="3 5" id="KW-1133">Transmembrane helix</keyword>
<feature type="domain" description="Major facilitator superfamily (MFS) profile" evidence="6">
    <location>
        <begin position="11"/>
        <end position="436"/>
    </location>
</feature>
<evidence type="ECO:0000256" key="1">
    <source>
        <dbReference type="ARBA" id="ARBA00004141"/>
    </source>
</evidence>
<organism evidence="7 8">
    <name type="scientific">Staphylotrichum tortipilum</name>
    <dbReference type="NCBI Taxonomy" id="2831512"/>
    <lineage>
        <taxon>Eukaryota</taxon>
        <taxon>Fungi</taxon>
        <taxon>Dikarya</taxon>
        <taxon>Ascomycota</taxon>
        <taxon>Pezizomycotina</taxon>
        <taxon>Sordariomycetes</taxon>
        <taxon>Sordariomycetidae</taxon>
        <taxon>Sordariales</taxon>
        <taxon>Chaetomiaceae</taxon>
        <taxon>Staphylotrichum</taxon>
    </lineage>
</organism>
<feature type="transmembrane region" description="Helical" evidence="5">
    <location>
        <begin position="342"/>
        <end position="361"/>
    </location>
</feature>